<feature type="domain" description="RNA polymerase sigma-70 region 2" evidence="5">
    <location>
        <begin position="23"/>
        <end position="87"/>
    </location>
</feature>
<sequence length="197" mass="21996">MGEDNGAGRAEGDTRPDAGFDPFYRHMYPELLRYGTALCGDRQAAHDAATSTVLEIWKRWYDIDNPEAYAKRIFPRQLFRLLKKNSRCVVTDPAELPEAGVTDTTFTEVDERMYVDQLLCRLPPKQQAVLRGLLDGRSYADLVAEEQAHRAGPVDPVRECAAKRKLAQLAKNAIRTLIRGEAESLPPVAPAGAKETR</sequence>
<dbReference type="InterPro" id="IPR013325">
    <property type="entry name" value="RNA_pol_sigma_r2"/>
</dbReference>
<dbReference type="AlphaFoldDB" id="A0A1H1T2V8"/>
<keyword evidence="7" id="KW-1185">Reference proteome</keyword>
<evidence type="ECO:0000256" key="4">
    <source>
        <dbReference type="ARBA" id="ARBA00023163"/>
    </source>
</evidence>
<evidence type="ECO:0000256" key="2">
    <source>
        <dbReference type="ARBA" id="ARBA00023082"/>
    </source>
</evidence>
<reference evidence="6 7" key="1">
    <citation type="submission" date="2016-10" db="EMBL/GenBank/DDBJ databases">
        <authorList>
            <person name="de Groot N.N."/>
        </authorList>
    </citation>
    <scope>NUCLEOTIDE SEQUENCE [LARGE SCALE GENOMIC DNA]</scope>
    <source>
        <strain evidence="6 7">DSM 43941</strain>
    </source>
</reference>
<name>A0A1H1T2V8_9ACTN</name>
<evidence type="ECO:0000313" key="6">
    <source>
        <dbReference type="EMBL" id="SDS54501.1"/>
    </source>
</evidence>
<dbReference type="InterPro" id="IPR007627">
    <property type="entry name" value="RNA_pol_sigma70_r2"/>
</dbReference>
<evidence type="ECO:0000256" key="1">
    <source>
        <dbReference type="ARBA" id="ARBA00023015"/>
    </source>
</evidence>
<keyword evidence="3" id="KW-0238">DNA-binding</keyword>
<keyword evidence="1" id="KW-0805">Transcription regulation</keyword>
<accession>A0A1H1T2V8</accession>
<dbReference type="GO" id="GO:0016987">
    <property type="term" value="F:sigma factor activity"/>
    <property type="evidence" value="ECO:0007669"/>
    <property type="project" value="UniProtKB-KW"/>
</dbReference>
<dbReference type="RefSeq" id="WP_157751257.1">
    <property type="nucleotide sequence ID" value="NZ_BOMJ01000096.1"/>
</dbReference>
<dbReference type="GO" id="GO:0006352">
    <property type="term" value="P:DNA-templated transcription initiation"/>
    <property type="evidence" value="ECO:0007669"/>
    <property type="project" value="InterPro"/>
</dbReference>
<keyword evidence="4" id="KW-0804">Transcription</keyword>
<dbReference type="GO" id="GO:0003677">
    <property type="term" value="F:DNA binding"/>
    <property type="evidence" value="ECO:0007669"/>
    <property type="project" value="UniProtKB-KW"/>
</dbReference>
<dbReference type="SUPFAM" id="SSF88946">
    <property type="entry name" value="Sigma2 domain of RNA polymerase sigma factors"/>
    <property type="match status" value="1"/>
</dbReference>
<dbReference type="PANTHER" id="PTHR43133">
    <property type="entry name" value="RNA POLYMERASE ECF-TYPE SIGMA FACTO"/>
    <property type="match status" value="1"/>
</dbReference>
<keyword evidence="6" id="KW-0240">DNA-directed RNA polymerase</keyword>
<evidence type="ECO:0000256" key="3">
    <source>
        <dbReference type="ARBA" id="ARBA00023125"/>
    </source>
</evidence>
<dbReference type="GO" id="GO:0000428">
    <property type="term" value="C:DNA-directed RNA polymerase complex"/>
    <property type="evidence" value="ECO:0007669"/>
    <property type="project" value="UniProtKB-KW"/>
</dbReference>
<proteinExistence type="predicted"/>
<keyword evidence="2" id="KW-0731">Sigma factor</keyword>
<organism evidence="6 7">
    <name type="scientific">Actinoplanes derwentensis</name>
    <dbReference type="NCBI Taxonomy" id="113562"/>
    <lineage>
        <taxon>Bacteria</taxon>
        <taxon>Bacillati</taxon>
        <taxon>Actinomycetota</taxon>
        <taxon>Actinomycetes</taxon>
        <taxon>Micromonosporales</taxon>
        <taxon>Micromonosporaceae</taxon>
        <taxon>Actinoplanes</taxon>
    </lineage>
</organism>
<dbReference type="OrthoDB" id="3608473at2"/>
<dbReference type="Proteomes" id="UP000198688">
    <property type="component" value="Chromosome I"/>
</dbReference>
<dbReference type="EMBL" id="LT629758">
    <property type="protein sequence ID" value="SDS54501.1"/>
    <property type="molecule type" value="Genomic_DNA"/>
</dbReference>
<evidence type="ECO:0000313" key="7">
    <source>
        <dbReference type="Proteomes" id="UP000198688"/>
    </source>
</evidence>
<dbReference type="PANTHER" id="PTHR43133:SF8">
    <property type="entry name" value="RNA POLYMERASE SIGMA FACTOR HI_1459-RELATED"/>
    <property type="match status" value="1"/>
</dbReference>
<dbReference type="InterPro" id="IPR039425">
    <property type="entry name" value="RNA_pol_sigma-70-like"/>
</dbReference>
<protein>
    <submittedName>
        <fullName evidence="6">DNA-directed RNA polymerase specialized sigma subunit, sigma24 family</fullName>
    </submittedName>
</protein>
<evidence type="ECO:0000259" key="5">
    <source>
        <dbReference type="Pfam" id="PF04542"/>
    </source>
</evidence>
<dbReference type="STRING" id="113562.SAMN04489716_1021"/>
<dbReference type="Gene3D" id="1.10.1740.10">
    <property type="match status" value="1"/>
</dbReference>
<dbReference type="Pfam" id="PF04542">
    <property type="entry name" value="Sigma70_r2"/>
    <property type="match status" value="1"/>
</dbReference>
<gene>
    <name evidence="6" type="ORF">SAMN04489716_1021</name>
</gene>